<organism evidence="1 2">
    <name type="scientific">Canavalia gladiata</name>
    <name type="common">Sword bean</name>
    <name type="synonym">Dolichos gladiatus</name>
    <dbReference type="NCBI Taxonomy" id="3824"/>
    <lineage>
        <taxon>Eukaryota</taxon>
        <taxon>Viridiplantae</taxon>
        <taxon>Streptophyta</taxon>
        <taxon>Embryophyta</taxon>
        <taxon>Tracheophyta</taxon>
        <taxon>Spermatophyta</taxon>
        <taxon>Magnoliopsida</taxon>
        <taxon>eudicotyledons</taxon>
        <taxon>Gunneridae</taxon>
        <taxon>Pentapetalae</taxon>
        <taxon>rosids</taxon>
        <taxon>fabids</taxon>
        <taxon>Fabales</taxon>
        <taxon>Fabaceae</taxon>
        <taxon>Papilionoideae</taxon>
        <taxon>50 kb inversion clade</taxon>
        <taxon>NPAAA clade</taxon>
        <taxon>indigoferoid/millettioid clade</taxon>
        <taxon>Phaseoleae</taxon>
        <taxon>Canavalia</taxon>
    </lineage>
</organism>
<keyword evidence="2" id="KW-1185">Reference proteome</keyword>
<name>A0AAN9JXE1_CANGL</name>
<dbReference type="Proteomes" id="UP001367508">
    <property type="component" value="Unassembled WGS sequence"/>
</dbReference>
<proteinExistence type="predicted"/>
<evidence type="ECO:0000313" key="1">
    <source>
        <dbReference type="EMBL" id="KAK7306043.1"/>
    </source>
</evidence>
<accession>A0AAN9JXE1</accession>
<evidence type="ECO:0000313" key="2">
    <source>
        <dbReference type="Proteomes" id="UP001367508"/>
    </source>
</evidence>
<gene>
    <name evidence="1" type="ORF">VNO77_43958</name>
</gene>
<protein>
    <submittedName>
        <fullName evidence="1">Uncharacterized protein</fullName>
    </submittedName>
</protein>
<sequence length="99" mass="11045">MGVHAIAGIEAKVQRSKDIFCGLLVIKDRHWKTILNCFSEAMSRLFTFSGSHPPSHPPSVTRGFRGRPMWGTFWVWDGEDVGHLLGVGCDDNLVSFLLC</sequence>
<reference evidence="1 2" key="1">
    <citation type="submission" date="2024-01" db="EMBL/GenBank/DDBJ databases">
        <title>The genomes of 5 underutilized Papilionoideae crops provide insights into root nodulation and disease resistanc.</title>
        <authorList>
            <person name="Jiang F."/>
        </authorList>
    </citation>
    <scope>NUCLEOTIDE SEQUENCE [LARGE SCALE GENOMIC DNA]</scope>
    <source>
        <strain evidence="1">LVBAO_FW01</strain>
        <tissue evidence="1">Leaves</tissue>
    </source>
</reference>
<dbReference type="EMBL" id="JAYMYQ010000011">
    <property type="protein sequence ID" value="KAK7306043.1"/>
    <property type="molecule type" value="Genomic_DNA"/>
</dbReference>
<dbReference type="AlphaFoldDB" id="A0AAN9JXE1"/>
<comment type="caution">
    <text evidence="1">The sequence shown here is derived from an EMBL/GenBank/DDBJ whole genome shotgun (WGS) entry which is preliminary data.</text>
</comment>